<dbReference type="EMBL" id="ML208530">
    <property type="protein sequence ID" value="TFK63295.1"/>
    <property type="molecule type" value="Genomic_DNA"/>
</dbReference>
<evidence type="ECO:0000313" key="2">
    <source>
        <dbReference type="Proteomes" id="UP000308600"/>
    </source>
</evidence>
<accession>A0ACD3AC36</accession>
<evidence type="ECO:0000313" key="1">
    <source>
        <dbReference type="EMBL" id="TFK63295.1"/>
    </source>
</evidence>
<sequence length="177" mass="19676">MPDKKEASSATPSPVDVDVGVEGEGEEENSECDADDEKQGLGESSDEESENESAARRKRLQAQLPPAQQRRLTLRKILLLIGVAGMLWSFALTLKHREKKPEIIYASRYSKEHKFRPAASPIITETLKDGRIRIRGSGPTPTATPKPVPTKKKTTGRLSKGGKKMSKKHMPNKKKRY</sequence>
<gene>
    <name evidence="1" type="ORF">BDN72DRAFT_776026</name>
</gene>
<dbReference type="Proteomes" id="UP000308600">
    <property type="component" value="Unassembled WGS sequence"/>
</dbReference>
<keyword evidence="2" id="KW-1185">Reference proteome</keyword>
<protein>
    <submittedName>
        <fullName evidence="1">Uncharacterized protein</fullName>
    </submittedName>
</protein>
<proteinExistence type="predicted"/>
<reference evidence="1 2" key="1">
    <citation type="journal article" date="2019" name="Nat. Ecol. Evol.">
        <title>Megaphylogeny resolves global patterns of mushroom evolution.</title>
        <authorList>
            <person name="Varga T."/>
            <person name="Krizsan K."/>
            <person name="Foldi C."/>
            <person name="Dima B."/>
            <person name="Sanchez-Garcia M."/>
            <person name="Sanchez-Ramirez S."/>
            <person name="Szollosi G.J."/>
            <person name="Szarkandi J.G."/>
            <person name="Papp V."/>
            <person name="Albert L."/>
            <person name="Andreopoulos W."/>
            <person name="Angelini C."/>
            <person name="Antonin V."/>
            <person name="Barry K.W."/>
            <person name="Bougher N.L."/>
            <person name="Buchanan P."/>
            <person name="Buyck B."/>
            <person name="Bense V."/>
            <person name="Catcheside P."/>
            <person name="Chovatia M."/>
            <person name="Cooper J."/>
            <person name="Damon W."/>
            <person name="Desjardin D."/>
            <person name="Finy P."/>
            <person name="Geml J."/>
            <person name="Haridas S."/>
            <person name="Hughes K."/>
            <person name="Justo A."/>
            <person name="Karasinski D."/>
            <person name="Kautmanova I."/>
            <person name="Kiss B."/>
            <person name="Kocsube S."/>
            <person name="Kotiranta H."/>
            <person name="LaButti K.M."/>
            <person name="Lechner B.E."/>
            <person name="Liimatainen K."/>
            <person name="Lipzen A."/>
            <person name="Lukacs Z."/>
            <person name="Mihaltcheva S."/>
            <person name="Morgado L.N."/>
            <person name="Niskanen T."/>
            <person name="Noordeloos M.E."/>
            <person name="Ohm R.A."/>
            <person name="Ortiz-Santana B."/>
            <person name="Ovrebo C."/>
            <person name="Racz N."/>
            <person name="Riley R."/>
            <person name="Savchenko A."/>
            <person name="Shiryaev A."/>
            <person name="Soop K."/>
            <person name="Spirin V."/>
            <person name="Szebenyi C."/>
            <person name="Tomsovsky M."/>
            <person name="Tulloss R.E."/>
            <person name="Uehling J."/>
            <person name="Grigoriev I.V."/>
            <person name="Vagvolgyi C."/>
            <person name="Papp T."/>
            <person name="Martin F.M."/>
            <person name="Miettinen O."/>
            <person name="Hibbett D.S."/>
            <person name="Nagy L.G."/>
        </authorList>
    </citation>
    <scope>NUCLEOTIDE SEQUENCE [LARGE SCALE GENOMIC DNA]</scope>
    <source>
        <strain evidence="1 2">NL-1719</strain>
    </source>
</reference>
<name>A0ACD3AC36_9AGAR</name>
<organism evidence="1 2">
    <name type="scientific">Pluteus cervinus</name>
    <dbReference type="NCBI Taxonomy" id="181527"/>
    <lineage>
        <taxon>Eukaryota</taxon>
        <taxon>Fungi</taxon>
        <taxon>Dikarya</taxon>
        <taxon>Basidiomycota</taxon>
        <taxon>Agaricomycotina</taxon>
        <taxon>Agaricomycetes</taxon>
        <taxon>Agaricomycetidae</taxon>
        <taxon>Agaricales</taxon>
        <taxon>Pluteineae</taxon>
        <taxon>Pluteaceae</taxon>
        <taxon>Pluteus</taxon>
    </lineage>
</organism>